<proteinExistence type="predicted"/>
<dbReference type="Pfam" id="PF11326">
    <property type="entry name" value="PANTS-like"/>
    <property type="match status" value="1"/>
</dbReference>
<protein>
    <recommendedName>
        <fullName evidence="4">Early meiotic induction protein 1</fullName>
    </recommendedName>
</protein>
<evidence type="ECO:0000256" key="1">
    <source>
        <dbReference type="SAM" id="MobiDB-lite"/>
    </source>
</evidence>
<dbReference type="Proteomes" id="UP001590950">
    <property type="component" value="Unassembled WGS sequence"/>
</dbReference>
<comment type="caution">
    <text evidence="2">The sequence shown here is derived from an EMBL/GenBank/DDBJ whole genome shotgun (WGS) entry which is preliminary data.</text>
</comment>
<name>A0ABR4AAB0_9LECA</name>
<feature type="compositionally biased region" description="Low complexity" evidence="1">
    <location>
        <begin position="96"/>
        <end position="109"/>
    </location>
</feature>
<dbReference type="PANTHER" id="PTHR28052">
    <property type="entry name" value="UPF0545 PROTEIN C22ORF39"/>
    <property type="match status" value="1"/>
</dbReference>
<organism evidence="2 3">
    <name type="scientific">Stereocaulon virgatum</name>
    <dbReference type="NCBI Taxonomy" id="373712"/>
    <lineage>
        <taxon>Eukaryota</taxon>
        <taxon>Fungi</taxon>
        <taxon>Dikarya</taxon>
        <taxon>Ascomycota</taxon>
        <taxon>Pezizomycotina</taxon>
        <taxon>Lecanoromycetes</taxon>
        <taxon>OSLEUM clade</taxon>
        <taxon>Lecanoromycetidae</taxon>
        <taxon>Lecanorales</taxon>
        <taxon>Lecanorineae</taxon>
        <taxon>Stereocaulaceae</taxon>
        <taxon>Stereocaulon</taxon>
    </lineage>
</organism>
<feature type="compositionally biased region" description="Polar residues" evidence="1">
    <location>
        <begin position="8"/>
        <end position="31"/>
    </location>
</feature>
<dbReference type="EMBL" id="JBEFKJ010000016">
    <property type="protein sequence ID" value="KAL2041826.1"/>
    <property type="molecule type" value="Genomic_DNA"/>
</dbReference>
<evidence type="ECO:0000313" key="3">
    <source>
        <dbReference type="Proteomes" id="UP001590950"/>
    </source>
</evidence>
<keyword evidence="3" id="KW-1185">Reference proteome</keyword>
<gene>
    <name evidence="2" type="ORF">N7G274_005610</name>
</gene>
<accession>A0ABR4AAB0</accession>
<dbReference type="InterPro" id="IPR021475">
    <property type="entry name" value="Pants/Emi1-like"/>
</dbReference>
<reference evidence="2 3" key="1">
    <citation type="submission" date="2024-09" db="EMBL/GenBank/DDBJ databases">
        <title>Rethinking Asexuality: The Enigmatic Case of Functional Sexual Genes in Lepraria (Stereocaulaceae).</title>
        <authorList>
            <person name="Doellman M."/>
            <person name="Sun Y."/>
            <person name="Barcenas-Pena A."/>
            <person name="Lumbsch H.T."/>
            <person name="Grewe F."/>
        </authorList>
    </citation>
    <scope>NUCLEOTIDE SEQUENCE [LARGE SCALE GENOMIC DNA]</scope>
    <source>
        <strain evidence="2 3">Mercado 3170</strain>
    </source>
</reference>
<evidence type="ECO:0008006" key="4">
    <source>
        <dbReference type="Google" id="ProtNLM"/>
    </source>
</evidence>
<feature type="compositionally biased region" description="Low complexity" evidence="1">
    <location>
        <begin position="34"/>
        <end position="49"/>
    </location>
</feature>
<feature type="compositionally biased region" description="Polar residues" evidence="1">
    <location>
        <begin position="79"/>
        <end position="95"/>
    </location>
</feature>
<feature type="region of interest" description="Disordered" evidence="1">
    <location>
        <begin position="1"/>
        <end position="114"/>
    </location>
</feature>
<sequence length="243" mass="27324">MSWLWDSLKNSSAPTPTPHDQSQPEALSSPPSVAPATPLPNTTTAEPLAVPSDTAPPPSRDQTADAELRAFLESLQEGYASSNSKHPQQTSNPTAETSQSSSTRPSQESDLITPTKIHPSTLSCHTAFDTAFYCASLGGQFTSLYRYGQLRRCSQEWSDFWFCMRTNRGFMSDEERENRIVEWGIKREREKYYKEGKLSSEDVWEARRKTVPRSAMQGDLEAVLEERRREAVGRGEGEGWRPF</sequence>
<evidence type="ECO:0000313" key="2">
    <source>
        <dbReference type="EMBL" id="KAL2041826.1"/>
    </source>
</evidence>
<dbReference type="PANTHER" id="PTHR28052:SF1">
    <property type="entry name" value="UPF0545 PROTEIN C22ORF39"/>
    <property type="match status" value="1"/>
</dbReference>